<evidence type="ECO:0000313" key="3">
    <source>
        <dbReference type="Proteomes" id="UP001165378"/>
    </source>
</evidence>
<organism evidence="2 3">
    <name type="scientific">Yinghuangia soli</name>
    <dbReference type="NCBI Taxonomy" id="2908204"/>
    <lineage>
        <taxon>Bacteria</taxon>
        <taxon>Bacillati</taxon>
        <taxon>Actinomycetota</taxon>
        <taxon>Actinomycetes</taxon>
        <taxon>Kitasatosporales</taxon>
        <taxon>Streptomycetaceae</taxon>
        <taxon>Yinghuangia</taxon>
    </lineage>
</organism>
<sequence>MRKKIASMLVTLAATVGAGVAMAAPAEAAPAPVCQSSARNFDLPNRGDVKITITLCIQRQGAYLRHTAKVQAYSWDSGRSAPAFNSFLFDMYGERVDRRMTQKTWNVRTASYPNSTDTFEYTTYGPTRGSWSTDGSVYADIANDGKGPVLWPLHGSPLVS</sequence>
<keyword evidence="3" id="KW-1185">Reference proteome</keyword>
<proteinExistence type="predicted"/>
<reference evidence="2" key="1">
    <citation type="submission" date="2022-01" db="EMBL/GenBank/DDBJ databases">
        <title>Genome-Based Taxonomic Classification of the Phylum Actinobacteria.</title>
        <authorList>
            <person name="Gao Y."/>
        </authorList>
    </citation>
    <scope>NUCLEOTIDE SEQUENCE</scope>
    <source>
        <strain evidence="2">KLBMP 8922</strain>
    </source>
</reference>
<evidence type="ECO:0000313" key="2">
    <source>
        <dbReference type="EMBL" id="MCF2526124.1"/>
    </source>
</evidence>
<feature type="chain" id="PRO_5041414861" description="Secreted protein" evidence="1">
    <location>
        <begin position="24"/>
        <end position="160"/>
    </location>
</feature>
<dbReference type="AlphaFoldDB" id="A0AA41U1G8"/>
<keyword evidence="1" id="KW-0732">Signal</keyword>
<evidence type="ECO:0000256" key="1">
    <source>
        <dbReference type="SAM" id="SignalP"/>
    </source>
</evidence>
<feature type="signal peptide" evidence="1">
    <location>
        <begin position="1"/>
        <end position="23"/>
    </location>
</feature>
<dbReference type="EMBL" id="JAKFHA010000001">
    <property type="protein sequence ID" value="MCF2526124.1"/>
    <property type="molecule type" value="Genomic_DNA"/>
</dbReference>
<protein>
    <recommendedName>
        <fullName evidence="4">Secreted protein</fullName>
    </recommendedName>
</protein>
<dbReference type="Proteomes" id="UP001165378">
    <property type="component" value="Unassembled WGS sequence"/>
</dbReference>
<accession>A0AA41U1G8</accession>
<name>A0AA41U1G8_9ACTN</name>
<gene>
    <name evidence="2" type="ORF">LZ495_02655</name>
</gene>
<evidence type="ECO:0008006" key="4">
    <source>
        <dbReference type="Google" id="ProtNLM"/>
    </source>
</evidence>
<comment type="caution">
    <text evidence="2">The sequence shown here is derived from an EMBL/GenBank/DDBJ whole genome shotgun (WGS) entry which is preliminary data.</text>
</comment>
<dbReference type="RefSeq" id="WP_235050182.1">
    <property type="nucleotide sequence ID" value="NZ_JAKFHA010000001.1"/>
</dbReference>